<evidence type="ECO:0000256" key="2">
    <source>
        <dbReference type="ARBA" id="ARBA00010961"/>
    </source>
</evidence>
<dbReference type="Proteomes" id="UP000018735">
    <property type="component" value="Chromosome"/>
</dbReference>
<dbReference type="AlphaFoldDB" id="A0A0F6CKW7"/>
<comment type="function">
    <text evidence="1 6">Required for the transposition of the insertion element.</text>
</comment>
<keyword evidence="6" id="KW-0814">Transposable element</keyword>
<dbReference type="HOGENOM" id="CLU_036805_2_0_14"/>
<evidence type="ECO:0000313" key="7">
    <source>
        <dbReference type="EMBL" id="AHB99739.1"/>
    </source>
</evidence>
<evidence type="ECO:0000256" key="4">
    <source>
        <dbReference type="ARBA" id="ARBA00023125"/>
    </source>
</evidence>
<evidence type="ECO:0000256" key="6">
    <source>
        <dbReference type="RuleBase" id="RU365089"/>
    </source>
</evidence>
<evidence type="ECO:0000256" key="3">
    <source>
        <dbReference type="ARBA" id="ARBA00022578"/>
    </source>
</evidence>
<dbReference type="InterPro" id="IPR001207">
    <property type="entry name" value="Transposase_mutator"/>
</dbReference>
<dbReference type="KEGG" id="mgz:GCW_02700"/>
<organism evidence="7 8">
    <name type="scientific">Mycoplasmoides gallisepticum S6</name>
    <dbReference type="NCBI Taxonomy" id="1006581"/>
    <lineage>
        <taxon>Bacteria</taxon>
        <taxon>Bacillati</taxon>
        <taxon>Mycoplasmatota</taxon>
        <taxon>Mycoplasmoidales</taxon>
        <taxon>Mycoplasmoidaceae</taxon>
        <taxon>Mycoplasmoides</taxon>
    </lineage>
</organism>
<keyword evidence="5 6" id="KW-0233">DNA recombination</keyword>
<dbReference type="GO" id="GO:0004803">
    <property type="term" value="F:transposase activity"/>
    <property type="evidence" value="ECO:0007669"/>
    <property type="project" value="UniProtKB-UniRule"/>
</dbReference>
<dbReference type="NCBIfam" id="NF033543">
    <property type="entry name" value="transpos_IS256"/>
    <property type="match status" value="1"/>
</dbReference>
<gene>
    <name evidence="7" type="ORF">GCW_02700</name>
</gene>
<evidence type="ECO:0000256" key="1">
    <source>
        <dbReference type="ARBA" id="ARBA00002190"/>
    </source>
</evidence>
<evidence type="ECO:0000256" key="5">
    <source>
        <dbReference type="ARBA" id="ARBA00023172"/>
    </source>
</evidence>
<keyword evidence="3 6" id="KW-0815">Transposition</keyword>
<sequence length="429" mass="49511">MNSKDEQMKQIQKLIVEFVKQFGPSSGKQLLNITDYIAKPVLQALVDGEHVGKLELLRENADNDENVYQNGSYTRNVKWGQEEIPIKMKRIRGENQDSQIIPKYQRIIHDMFILDVLSLASTRLSNNEIADQITSIYGFKVSPSVISNCIQTVQDEMRDWHERPLENNYPIIMIDGKVFKIKTEEGGRSKYVNKTLYVVVVINADGQKELIALYVSNTESATEWMNILDNLKERGLSETCIIVSDGLKGLKEAIENVYPKAMHITCTVNMIRNAAKYVSHSMKSDFLRDLKNIYGADNWESAKHSFEYLKNKWSGSNKRAVEVVERAMDNIEKLFSFSKALRTLVYTSNIVENYNSVIGSFLAAKKSFNNINQLLLDLYVHFGYNPRYKKLNQKSNRVRNWYRIYEELMDVFPNLLNKNKSSKNPITQN</sequence>
<dbReference type="GO" id="GO:0003677">
    <property type="term" value="F:DNA binding"/>
    <property type="evidence" value="ECO:0007669"/>
    <property type="project" value="UniProtKB-UniRule"/>
</dbReference>
<dbReference type="Pfam" id="PF00872">
    <property type="entry name" value="Transposase_mut"/>
    <property type="match status" value="1"/>
</dbReference>
<dbReference type="RefSeq" id="WP_011884642.1">
    <property type="nucleotide sequence ID" value="NC_023030.2"/>
</dbReference>
<protein>
    <recommendedName>
        <fullName evidence="6">Mutator family transposase</fullName>
    </recommendedName>
</protein>
<dbReference type="GO" id="GO:0006313">
    <property type="term" value="P:DNA transposition"/>
    <property type="evidence" value="ECO:0007669"/>
    <property type="project" value="UniProtKB-UniRule"/>
</dbReference>
<accession>A0A0F6CKW7</accession>
<dbReference type="eggNOG" id="COG3328">
    <property type="taxonomic scope" value="Bacteria"/>
</dbReference>
<proteinExistence type="inferred from homology"/>
<dbReference type="PANTHER" id="PTHR33217:SF8">
    <property type="entry name" value="MUTATOR FAMILY TRANSPOSASE"/>
    <property type="match status" value="1"/>
</dbReference>
<comment type="similarity">
    <text evidence="2 6">Belongs to the transposase mutator family.</text>
</comment>
<dbReference type="PANTHER" id="PTHR33217">
    <property type="entry name" value="TRANSPOSASE FOR INSERTION SEQUENCE ELEMENT IS1081"/>
    <property type="match status" value="1"/>
</dbReference>
<dbReference type="EMBL" id="CP006916">
    <property type="protein sequence ID" value="AHB99739.1"/>
    <property type="molecule type" value="Genomic_DNA"/>
</dbReference>
<name>A0A0F6CKW7_MYCGL</name>
<keyword evidence="4 6" id="KW-0238">DNA-binding</keyword>
<reference evidence="7 8" key="1">
    <citation type="journal article" date="2011" name="PLoS ONE">
        <title>Core proteome of the minimal cell: comparative proteomics of three mollicute species.</title>
        <authorList>
            <person name="Fisunov G.Y."/>
            <person name="Alexeev D.G."/>
            <person name="Bazaleev N.A."/>
            <person name="Ladygina V.G."/>
            <person name="Galyamina M.A."/>
            <person name="Kondratov I.G."/>
            <person name="Zhukova N.A."/>
            <person name="Serebryakova M.V."/>
            <person name="Demina I.A."/>
            <person name="Govorun V.M."/>
        </authorList>
    </citation>
    <scope>NUCLEOTIDE SEQUENCE [LARGE SCALE GENOMIC DNA]</scope>
    <source>
        <strain evidence="7 8">S6</strain>
    </source>
</reference>
<evidence type="ECO:0000313" key="8">
    <source>
        <dbReference type="Proteomes" id="UP000018735"/>
    </source>
</evidence>